<sequence>MVGEKKSKKNEKNERSKELTISGKSKKKDEERKESLLIGPREVRRVLLAKREPLFALPNNKILNAYSSLNALPVGVQDLLVFQDVFPKDYRTSHRLFTLGANLPNRDAYKTNLEEAKEIQKQVGKLIEKGWVRKSMSPCVMLVILMPKKDGTWRMCTNCRPINNITIRYKNPIPYLDYLLDELHGSSISPKIYLKSQYHQIRVRDRDEWKTAFKTKVRLYEWLVMPFGLTNAHSTCMRLMNYVLRSLIGKDFANLEKYVFCTHELTFLGFVVSYHEVKVDEEKHIKELYLVYEYFRQTYKLCVNLANGGQPTWVIHITSYTYYAIGRAFMDFVLGLPRFKGGTDSIFVVVDRFSRITHFIPCHKEVVRVHNLPKTIVSYRDSKTLRSKHDTNILFSTAYHPQKDGQTEITNRNLSQLLKCFVSSTLYPLYTCCLCLISCIINCDGFSEAQFVKDFHIKAHSHIEEKVEQYVNNANKGKKQKGPAKLAARQWKPGLRAFQPGRDSAHSANSTIRSLVQVALHVSTTEPPQCQLKRHIIS</sequence>
<gene>
    <name evidence="3" type="ORF">CR513_01361</name>
</gene>
<reference evidence="3" key="1">
    <citation type="submission" date="2018-05" db="EMBL/GenBank/DDBJ databases">
        <title>Draft genome of Mucuna pruriens seed.</title>
        <authorList>
            <person name="Nnadi N.E."/>
            <person name="Vos R."/>
            <person name="Hasami M.H."/>
            <person name="Devisetty U.K."/>
            <person name="Aguiy J.C."/>
        </authorList>
    </citation>
    <scope>NUCLEOTIDE SEQUENCE [LARGE SCALE GENOMIC DNA]</scope>
    <source>
        <strain evidence="3">JCA_2017</strain>
    </source>
</reference>
<dbReference type="InterPro" id="IPR043128">
    <property type="entry name" value="Rev_trsase/Diguanyl_cyclase"/>
</dbReference>
<name>A0A371IF43_MUCPR</name>
<comment type="caution">
    <text evidence="3">The sequence shown here is derived from an EMBL/GenBank/DDBJ whole genome shotgun (WGS) entry which is preliminary data.</text>
</comment>
<feature type="domain" description="Reverse transcriptase" evidence="2">
    <location>
        <begin position="147"/>
        <end position="249"/>
    </location>
</feature>
<accession>A0A371IF43</accession>
<evidence type="ECO:0000313" key="3">
    <source>
        <dbReference type="EMBL" id="RDY13681.1"/>
    </source>
</evidence>
<dbReference type="AlphaFoldDB" id="A0A371IF43"/>
<feature type="non-terminal residue" evidence="3">
    <location>
        <position position="1"/>
    </location>
</feature>
<dbReference type="Pfam" id="PF00078">
    <property type="entry name" value="RVT_1"/>
    <property type="match status" value="1"/>
</dbReference>
<proteinExistence type="predicted"/>
<evidence type="ECO:0000313" key="4">
    <source>
        <dbReference type="Proteomes" id="UP000257109"/>
    </source>
</evidence>
<keyword evidence="4" id="KW-1185">Reference proteome</keyword>
<dbReference type="EMBL" id="QJKJ01000228">
    <property type="protein sequence ID" value="RDY13681.1"/>
    <property type="molecule type" value="Genomic_DNA"/>
</dbReference>
<dbReference type="Gene3D" id="3.30.420.10">
    <property type="entry name" value="Ribonuclease H-like superfamily/Ribonuclease H"/>
    <property type="match status" value="1"/>
</dbReference>
<organism evidence="3 4">
    <name type="scientific">Mucuna pruriens</name>
    <name type="common">Velvet bean</name>
    <name type="synonym">Dolichos pruriens</name>
    <dbReference type="NCBI Taxonomy" id="157652"/>
    <lineage>
        <taxon>Eukaryota</taxon>
        <taxon>Viridiplantae</taxon>
        <taxon>Streptophyta</taxon>
        <taxon>Embryophyta</taxon>
        <taxon>Tracheophyta</taxon>
        <taxon>Spermatophyta</taxon>
        <taxon>Magnoliopsida</taxon>
        <taxon>eudicotyledons</taxon>
        <taxon>Gunneridae</taxon>
        <taxon>Pentapetalae</taxon>
        <taxon>rosids</taxon>
        <taxon>fabids</taxon>
        <taxon>Fabales</taxon>
        <taxon>Fabaceae</taxon>
        <taxon>Papilionoideae</taxon>
        <taxon>50 kb inversion clade</taxon>
        <taxon>NPAAA clade</taxon>
        <taxon>indigoferoid/millettioid clade</taxon>
        <taxon>Phaseoleae</taxon>
        <taxon>Mucuna</taxon>
    </lineage>
</organism>
<dbReference type="InterPro" id="IPR012337">
    <property type="entry name" value="RNaseH-like_sf"/>
</dbReference>
<dbReference type="InterPro" id="IPR043502">
    <property type="entry name" value="DNA/RNA_pol_sf"/>
</dbReference>
<dbReference type="CDD" id="cd01647">
    <property type="entry name" value="RT_LTR"/>
    <property type="match status" value="1"/>
</dbReference>
<evidence type="ECO:0000259" key="2">
    <source>
        <dbReference type="Pfam" id="PF00078"/>
    </source>
</evidence>
<dbReference type="InterPro" id="IPR000477">
    <property type="entry name" value="RT_dom"/>
</dbReference>
<dbReference type="SUPFAM" id="SSF53098">
    <property type="entry name" value="Ribonuclease H-like"/>
    <property type="match status" value="1"/>
</dbReference>
<dbReference type="InterPro" id="IPR036397">
    <property type="entry name" value="RNaseH_sf"/>
</dbReference>
<feature type="region of interest" description="Disordered" evidence="1">
    <location>
        <begin position="1"/>
        <end position="34"/>
    </location>
</feature>
<dbReference type="Gene3D" id="3.10.10.10">
    <property type="entry name" value="HIV Type 1 Reverse Transcriptase, subunit A, domain 1"/>
    <property type="match status" value="1"/>
</dbReference>
<dbReference type="PANTHER" id="PTHR35046:SF9">
    <property type="entry name" value="RNA-DIRECTED DNA POLYMERASE"/>
    <property type="match status" value="1"/>
</dbReference>
<evidence type="ECO:0000256" key="1">
    <source>
        <dbReference type="SAM" id="MobiDB-lite"/>
    </source>
</evidence>
<protein>
    <recommendedName>
        <fullName evidence="2">Reverse transcriptase domain-containing protein</fullName>
    </recommendedName>
</protein>
<dbReference type="PANTHER" id="PTHR35046">
    <property type="entry name" value="ZINC KNUCKLE (CCHC-TYPE) FAMILY PROTEIN"/>
    <property type="match status" value="1"/>
</dbReference>
<dbReference type="Gene3D" id="3.30.70.270">
    <property type="match status" value="1"/>
</dbReference>
<dbReference type="SUPFAM" id="SSF56672">
    <property type="entry name" value="DNA/RNA polymerases"/>
    <property type="match status" value="1"/>
</dbReference>
<dbReference type="OrthoDB" id="1933708at2759"/>
<dbReference type="Proteomes" id="UP000257109">
    <property type="component" value="Unassembled WGS sequence"/>
</dbReference>
<dbReference type="GO" id="GO:0003676">
    <property type="term" value="F:nucleic acid binding"/>
    <property type="evidence" value="ECO:0007669"/>
    <property type="project" value="InterPro"/>
</dbReference>